<proteinExistence type="predicted"/>
<dbReference type="EMBL" id="CAMXCT010003435">
    <property type="protein sequence ID" value="CAI4004427.1"/>
    <property type="molecule type" value="Genomic_DNA"/>
</dbReference>
<organism evidence="3">
    <name type="scientific">Cladocopium goreaui</name>
    <dbReference type="NCBI Taxonomy" id="2562237"/>
    <lineage>
        <taxon>Eukaryota</taxon>
        <taxon>Sar</taxon>
        <taxon>Alveolata</taxon>
        <taxon>Dinophyceae</taxon>
        <taxon>Suessiales</taxon>
        <taxon>Symbiodiniaceae</taxon>
        <taxon>Cladocopium</taxon>
    </lineage>
</organism>
<reference evidence="3" key="1">
    <citation type="submission" date="2022-10" db="EMBL/GenBank/DDBJ databases">
        <authorList>
            <person name="Chen Y."/>
            <person name="Dougan E. K."/>
            <person name="Chan C."/>
            <person name="Rhodes N."/>
            <person name="Thang M."/>
        </authorList>
    </citation>
    <scope>NUCLEOTIDE SEQUENCE</scope>
</reference>
<dbReference type="CDD" id="cd07379">
    <property type="entry name" value="MPP_239FB"/>
    <property type="match status" value="1"/>
</dbReference>
<dbReference type="Gene3D" id="3.60.21.10">
    <property type="match status" value="1"/>
</dbReference>
<name>A0A9P1D8F0_9DINO</name>
<protein>
    <submittedName>
        <fullName evidence="5">UPF0046 protein K07C11.7</fullName>
    </submittedName>
</protein>
<dbReference type="GO" id="GO:0016787">
    <property type="term" value="F:hydrolase activity"/>
    <property type="evidence" value="ECO:0007669"/>
    <property type="project" value="InterPro"/>
</dbReference>
<reference evidence="4" key="2">
    <citation type="submission" date="2024-04" db="EMBL/GenBank/DDBJ databases">
        <authorList>
            <person name="Chen Y."/>
            <person name="Shah S."/>
            <person name="Dougan E. K."/>
            <person name="Thang M."/>
            <person name="Chan C."/>
        </authorList>
    </citation>
    <scope>NUCLEOTIDE SEQUENCE [LARGE SCALE GENOMIC DNA]</scope>
</reference>
<dbReference type="AlphaFoldDB" id="A0A9P1D8F0"/>
<dbReference type="InterPro" id="IPR051693">
    <property type="entry name" value="UPF0046_metallophosphoest"/>
</dbReference>
<dbReference type="SUPFAM" id="SSF56300">
    <property type="entry name" value="Metallo-dependent phosphatases"/>
    <property type="match status" value="1"/>
</dbReference>
<evidence type="ECO:0000259" key="2">
    <source>
        <dbReference type="Pfam" id="PF00149"/>
    </source>
</evidence>
<sequence length="262" mass="28705">MAWTELLGSWSSIGAILLAVALLLVVEISRRKKRKLVQIPVTPADGYDHLRLAVPPRCGLRVVCISDTHNAHRDLQLPAGDVLIHAGDFTQFGKEEHASDFNDWLGEQPHKIKLVVLGNHENNSSWNSRAPEILSNATLLRQSEFELPVSDDKSLKVFGTDFFWPCPSGNPYFDQIPEDTDILIAHGPAKGCADGTKGCPALLKAVEGRHMQLVISGHVHFARGATLMRHPDGRETVLANAANCGSGKDERKLKHGPLVIDL</sequence>
<dbReference type="InterPro" id="IPR004843">
    <property type="entry name" value="Calcineurin-like_PHP"/>
</dbReference>
<dbReference type="EMBL" id="CAMXCT030003435">
    <property type="protein sequence ID" value="CAL4791739.1"/>
    <property type="molecule type" value="Genomic_DNA"/>
</dbReference>
<feature type="domain" description="Calcineurin-like phosphoesterase" evidence="2">
    <location>
        <begin position="60"/>
        <end position="220"/>
    </location>
</feature>
<dbReference type="EMBL" id="CAMXCT020003435">
    <property type="protein sequence ID" value="CAL1157802.1"/>
    <property type="molecule type" value="Genomic_DNA"/>
</dbReference>
<keyword evidence="6" id="KW-1185">Reference proteome</keyword>
<evidence type="ECO:0000313" key="3">
    <source>
        <dbReference type="EMBL" id="CAI4004427.1"/>
    </source>
</evidence>
<evidence type="ECO:0000313" key="5">
    <source>
        <dbReference type="EMBL" id="CAL4791739.1"/>
    </source>
</evidence>
<accession>A0A9P1D8F0</accession>
<keyword evidence="1" id="KW-1133">Transmembrane helix</keyword>
<feature type="transmembrane region" description="Helical" evidence="1">
    <location>
        <begin position="6"/>
        <end position="26"/>
    </location>
</feature>
<dbReference type="PANTHER" id="PTHR12905:SF0">
    <property type="entry name" value="CALCINEURIN-LIKE PHOSPHOESTERASE DOMAIN-CONTAINING PROTEIN"/>
    <property type="match status" value="1"/>
</dbReference>
<dbReference type="Proteomes" id="UP001152797">
    <property type="component" value="Unassembled WGS sequence"/>
</dbReference>
<evidence type="ECO:0000313" key="4">
    <source>
        <dbReference type="EMBL" id="CAL1157802.1"/>
    </source>
</evidence>
<keyword evidence="1" id="KW-0812">Transmembrane</keyword>
<dbReference type="Pfam" id="PF00149">
    <property type="entry name" value="Metallophos"/>
    <property type="match status" value="1"/>
</dbReference>
<evidence type="ECO:0000313" key="6">
    <source>
        <dbReference type="Proteomes" id="UP001152797"/>
    </source>
</evidence>
<dbReference type="PANTHER" id="PTHR12905">
    <property type="entry name" value="METALLOPHOSPHOESTERASE"/>
    <property type="match status" value="1"/>
</dbReference>
<dbReference type="InterPro" id="IPR029052">
    <property type="entry name" value="Metallo-depent_PP-like"/>
</dbReference>
<keyword evidence="1" id="KW-0472">Membrane</keyword>
<dbReference type="OrthoDB" id="630188at2759"/>
<comment type="caution">
    <text evidence="3">The sequence shown here is derived from an EMBL/GenBank/DDBJ whole genome shotgun (WGS) entry which is preliminary data.</text>
</comment>
<gene>
    <name evidence="3" type="ORF">C1SCF055_LOCUS30212</name>
</gene>
<evidence type="ECO:0000256" key="1">
    <source>
        <dbReference type="SAM" id="Phobius"/>
    </source>
</evidence>